<keyword evidence="7" id="KW-0808">Transferase</keyword>
<dbReference type="InterPro" id="IPR003356">
    <property type="entry name" value="DNA_methylase_A-5"/>
</dbReference>
<dbReference type="Proteomes" id="UP001382181">
    <property type="component" value="Unassembled WGS sequence"/>
</dbReference>
<dbReference type="InterPro" id="IPR044946">
    <property type="entry name" value="Restrct_endonuc_typeI_TRD_sf"/>
</dbReference>
<dbReference type="CDD" id="cd16961">
    <property type="entry name" value="RMtype1_S_TRD-CR_like"/>
    <property type="match status" value="1"/>
</dbReference>
<evidence type="ECO:0000259" key="5">
    <source>
        <dbReference type="Pfam" id="PF01420"/>
    </source>
</evidence>
<keyword evidence="7" id="KW-0489">Methyltransferase</keyword>
<dbReference type="PRINTS" id="PR00507">
    <property type="entry name" value="N12N6MTFRASE"/>
</dbReference>
<dbReference type="GO" id="GO:0008168">
    <property type="term" value="F:methyltransferase activity"/>
    <property type="evidence" value="ECO:0007669"/>
    <property type="project" value="UniProtKB-KW"/>
</dbReference>
<dbReference type="CDD" id="cd00093">
    <property type="entry name" value="HTH_XRE"/>
    <property type="match status" value="1"/>
</dbReference>
<dbReference type="Pfam" id="PF02384">
    <property type="entry name" value="N6_Mtase"/>
    <property type="match status" value="1"/>
</dbReference>
<gene>
    <name evidence="7" type="ORF">QBA37_35355</name>
</gene>
<dbReference type="GO" id="GO:0032259">
    <property type="term" value="P:methylation"/>
    <property type="evidence" value="ECO:0007669"/>
    <property type="project" value="UniProtKB-KW"/>
</dbReference>
<sequence>MSIADHRDQLHSQAEIAELAGVSRASITQWRRIPGFPSPERGGELELFRRSEILAWLDERTIPRSRLHGDPDGTTYGARARRTLVGSAPAGTDAPRPAGTDAPRPAAPGARPDPRTADHVRELMGQLCDRVRGAGSRVDYVNLLVSLHFLRRSGGAHWDGVVQMSAYGQGSDGAAALLQHIAAAVDQQLRLLGMRPAMRQALVRLEPRSYGDLRHVVRLVGELGPEAFELMLDEYELLAGLDSGEFFTPRAVARVMVRIAEENTAAGAPLGVYDPYARGGELLAAATTWCAQQGTAPREMRVRGLTHGRDTAPLATMNLALLGARPTVHVSSGAPPWATSAPSSAATAEQFDLVLSNPPFNMRDSTGAPRIEGNWPYGPPPLGNDNLAYVQHVLGSLREDGVAAVIMPNKAGNSANGSEKRIRRAMVERGVVKAVVALPDRLFSDTSVPVSVWFLVHPSLACDEILFLDAREVGTPVRGKRALQDADVEAILDAYRGGSHPGDDSGRDPAVPTAVVTREAVGKQDWSLSPMDHIDAYRPRRHTAETAHAEALAELELRKQLAWEADVAAASALEQVEQRAEHVPQERALLDAIGWERVTLSDLCTIQAGPSYSLLKGHVTTDGGVPLVYPQNLREGRIAELADDRHVAAEHAWRLERFLLEPGDIVCVRTGAMGPPALVRDAGAGRLMSANVIRLRMDERQRARVHPGYLAAYLGRPESVAWVRDRATATGAPSISAAALGNQPVLLPPYPEQQRVVAVLDALDAQAAAHSRLAAAVAHTRTTVAERLMLSDLDGATDVTQPKAGTRS</sequence>
<dbReference type="InterPro" id="IPR029063">
    <property type="entry name" value="SAM-dependent_MTases_sf"/>
</dbReference>
<evidence type="ECO:0000259" key="6">
    <source>
        <dbReference type="Pfam" id="PF02384"/>
    </source>
</evidence>
<feature type="domain" description="Type I restriction modification DNA specificity" evidence="5">
    <location>
        <begin position="594"/>
        <end position="771"/>
    </location>
</feature>
<keyword evidence="3" id="KW-0238">DNA-binding</keyword>
<comment type="caution">
    <text evidence="7">The sequence shown here is derived from an EMBL/GenBank/DDBJ whole genome shotgun (WGS) entry which is preliminary data.</text>
</comment>
<proteinExistence type="inferred from homology"/>
<dbReference type="InterPro" id="IPR000055">
    <property type="entry name" value="Restrct_endonuc_typeI_TRD"/>
</dbReference>
<dbReference type="Gene3D" id="3.40.50.150">
    <property type="entry name" value="Vaccinia Virus protein VP39"/>
    <property type="match status" value="1"/>
</dbReference>
<accession>A0ABU8ADI4</accession>
<dbReference type="RefSeq" id="WP_334558832.1">
    <property type="nucleotide sequence ID" value="NZ_JARUMK010000002.1"/>
</dbReference>
<comment type="similarity">
    <text evidence="1">Belongs to the type-I restriction system S methylase family.</text>
</comment>
<dbReference type="SUPFAM" id="SSF53335">
    <property type="entry name" value="S-adenosyl-L-methionine-dependent methyltransferases"/>
    <property type="match status" value="1"/>
</dbReference>
<feature type="region of interest" description="Disordered" evidence="4">
    <location>
        <begin position="87"/>
        <end position="116"/>
    </location>
</feature>
<keyword evidence="2" id="KW-0680">Restriction system</keyword>
<dbReference type="InterPro" id="IPR001387">
    <property type="entry name" value="Cro/C1-type_HTH"/>
</dbReference>
<dbReference type="Pfam" id="PF01420">
    <property type="entry name" value="Methylase_S"/>
    <property type="match status" value="1"/>
</dbReference>
<dbReference type="InterPro" id="IPR002052">
    <property type="entry name" value="DNA_methylase_N6_adenine_CS"/>
</dbReference>
<protein>
    <submittedName>
        <fullName evidence="7">N-6 DNA methylase</fullName>
    </submittedName>
</protein>
<keyword evidence="8" id="KW-1185">Reference proteome</keyword>
<dbReference type="PANTHER" id="PTHR42998">
    <property type="entry name" value="TYPE I RESTRICTION ENZYME HINDVIIP M PROTEIN-RELATED"/>
    <property type="match status" value="1"/>
</dbReference>
<organism evidence="7 8">
    <name type="scientific">Streptomyces silvae</name>
    <dbReference type="NCBI Taxonomy" id="2803812"/>
    <lineage>
        <taxon>Bacteria</taxon>
        <taxon>Bacillati</taxon>
        <taxon>Actinomycetota</taxon>
        <taxon>Actinomycetes</taxon>
        <taxon>Kitasatosporales</taxon>
        <taxon>Streptomycetaceae</taxon>
        <taxon>Streptomyces</taxon>
    </lineage>
</organism>
<reference evidence="7 8" key="1">
    <citation type="submission" date="2023-04" db="EMBL/GenBank/DDBJ databases">
        <title>Genomic diversity of scab-causing Streptomyces spp. in the province of Quebec, Canada.</title>
        <authorList>
            <person name="Biessy A."/>
            <person name="Cadieux M."/>
            <person name="Ciotola M."/>
            <person name="Filion M."/>
        </authorList>
    </citation>
    <scope>NUCLEOTIDE SEQUENCE [LARGE SCALE GENOMIC DNA]</scope>
    <source>
        <strain evidence="7 8">B21-103</strain>
    </source>
</reference>
<dbReference type="PROSITE" id="PS00092">
    <property type="entry name" value="N6_MTASE"/>
    <property type="match status" value="1"/>
</dbReference>
<feature type="domain" description="DNA methylase adenine-specific" evidence="6">
    <location>
        <begin position="226"/>
        <end position="536"/>
    </location>
</feature>
<dbReference type="EMBL" id="JARUMK010000002">
    <property type="protein sequence ID" value="MEH0564448.1"/>
    <property type="molecule type" value="Genomic_DNA"/>
</dbReference>
<dbReference type="InterPro" id="IPR009061">
    <property type="entry name" value="DNA-bd_dom_put_sf"/>
</dbReference>
<feature type="compositionally biased region" description="Low complexity" evidence="4">
    <location>
        <begin position="92"/>
        <end position="110"/>
    </location>
</feature>
<dbReference type="InterPro" id="IPR036388">
    <property type="entry name" value="WH-like_DNA-bd_sf"/>
</dbReference>
<evidence type="ECO:0000313" key="7">
    <source>
        <dbReference type="EMBL" id="MEH0564448.1"/>
    </source>
</evidence>
<dbReference type="Gene3D" id="3.90.220.20">
    <property type="entry name" value="DNA methylase specificity domains"/>
    <property type="match status" value="1"/>
</dbReference>
<evidence type="ECO:0000256" key="1">
    <source>
        <dbReference type="ARBA" id="ARBA00010923"/>
    </source>
</evidence>
<dbReference type="Gene3D" id="1.10.10.10">
    <property type="entry name" value="Winged helix-like DNA-binding domain superfamily/Winged helix DNA-binding domain"/>
    <property type="match status" value="1"/>
</dbReference>
<evidence type="ECO:0000256" key="2">
    <source>
        <dbReference type="ARBA" id="ARBA00022747"/>
    </source>
</evidence>
<dbReference type="InterPro" id="IPR052916">
    <property type="entry name" value="Type-I_RE_MTase_Subunit"/>
</dbReference>
<name>A0ABU8ADI4_9ACTN</name>
<evidence type="ECO:0000256" key="3">
    <source>
        <dbReference type="ARBA" id="ARBA00023125"/>
    </source>
</evidence>
<dbReference type="SUPFAM" id="SSF116734">
    <property type="entry name" value="DNA methylase specificity domain"/>
    <property type="match status" value="1"/>
</dbReference>
<dbReference type="SUPFAM" id="SSF46955">
    <property type="entry name" value="Putative DNA-binding domain"/>
    <property type="match status" value="1"/>
</dbReference>
<evidence type="ECO:0000256" key="4">
    <source>
        <dbReference type="SAM" id="MobiDB-lite"/>
    </source>
</evidence>
<dbReference type="PANTHER" id="PTHR42998:SF1">
    <property type="entry name" value="TYPE I RESTRICTION ENZYME HINDI METHYLASE SUBUNIT"/>
    <property type="match status" value="1"/>
</dbReference>
<evidence type="ECO:0000313" key="8">
    <source>
        <dbReference type="Proteomes" id="UP001382181"/>
    </source>
</evidence>